<name>A0A814UEC3_9BILA</name>
<dbReference type="EMBL" id="CAJOBH010040228">
    <property type="protein sequence ID" value="CAF4324736.1"/>
    <property type="molecule type" value="Genomic_DNA"/>
</dbReference>
<evidence type="ECO:0000313" key="5">
    <source>
        <dbReference type="Proteomes" id="UP000663855"/>
    </source>
</evidence>
<dbReference type="EMBL" id="CAJOBJ010022122">
    <property type="protein sequence ID" value="CAF4221679.1"/>
    <property type="molecule type" value="Genomic_DNA"/>
</dbReference>
<dbReference type="Proteomes" id="UP000681967">
    <property type="component" value="Unassembled WGS sequence"/>
</dbReference>
<dbReference type="Proteomes" id="UP000681720">
    <property type="component" value="Unassembled WGS sequence"/>
</dbReference>
<sequence length="333" mass="39446">MPNILHLTIETAYIDLNGYRFEPIITNYLPKLKVLQLKMCIALDNITNKEQQIDNLINSCRSSFCLDKHQWFVRCHLDFTSQSNIIWIYTLSYAFSNFNVISDNILIRSTCPQESDFYSYDCVNRFSCKSTIILECMLSHIKFPNIHHLILEYCPNPYFWSIIPTLDQLVSLEIFLCDESNKTIQDQLQNRLCRAPHLTSLKFRSWSILSAFLYEIKNQSIRRLDLQGTDRLYRELWLNGDECIQSGPSTLGIQCEVLFIRVKHRESMLNRVNLMNNIRVLNFFCQDNQLDESDGLSLARHDELVTWFEDQLSLAWEIAKHPRYFRCIQMWIR</sequence>
<dbReference type="EMBL" id="CAJNOW010001740">
    <property type="protein sequence ID" value="CAF1327791.1"/>
    <property type="molecule type" value="Genomic_DNA"/>
</dbReference>
<dbReference type="EMBL" id="CAJNOV010004335">
    <property type="protein sequence ID" value="CAF1172422.1"/>
    <property type="molecule type" value="Genomic_DNA"/>
</dbReference>
<dbReference type="OrthoDB" id="10051080at2759"/>
<dbReference type="Proteomes" id="UP000663855">
    <property type="component" value="Unassembled WGS sequence"/>
</dbReference>
<evidence type="ECO:0000313" key="1">
    <source>
        <dbReference type="EMBL" id="CAF1172422.1"/>
    </source>
</evidence>
<comment type="caution">
    <text evidence="1">The sequence shown here is derived from an EMBL/GenBank/DDBJ whole genome shotgun (WGS) entry which is preliminary data.</text>
</comment>
<proteinExistence type="predicted"/>
<dbReference type="AlphaFoldDB" id="A0A814UEC3"/>
<gene>
    <name evidence="4" type="ORF">BYL167_LOCUS28431</name>
    <name evidence="1" type="ORF">CJN711_LOCUS10579</name>
    <name evidence="3" type="ORF">GIL414_LOCUS22434</name>
    <name evidence="2" type="ORF">KQP761_LOCUS6078</name>
</gene>
<dbReference type="Proteomes" id="UP000663834">
    <property type="component" value="Unassembled WGS sequence"/>
</dbReference>
<evidence type="ECO:0000313" key="2">
    <source>
        <dbReference type="EMBL" id="CAF1327791.1"/>
    </source>
</evidence>
<reference evidence="1" key="1">
    <citation type="submission" date="2021-02" db="EMBL/GenBank/DDBJ databases">
        <authorList>
            <person name="Nowell W R."/>
        </authorList>
    </citation>
    <scope>NUCLEOTIDE SEQUENCE</scope>
</reference>
<evidence type="ECO:0000313" key="4">
    <source>
        <dbReference type="EMBL" id="CAF4324736.1"/>
    </source>
</evidence>
<organism evidence="1 5">
    <name type="scientific">Rotaria magnacalcarata</name>
    <dbReference type="NCBI Taxonomy" id="392030"/>
    <lineage>
        <taxon>Eukaryota</taxon>
        <taxon>Metazoa</taxon>
        <taxon>Spiralia</taxon>
        <taxon>Gnathifera</taxon>
        <taxon>Rotifera</taxon>
        <taxon>Eurotatoria</taxon>
        <taxon>Bdelloidea</taxon>
        <taxon>Philodinida</taxon>
        <taxon>Philodinidae</taxon>
        <taxon>Rotaria</taxon>
    </lineage>
</organism>
<accession>A0A814UEC3</accession>
<evidence type="ECO:0000313" key="3">
    <source>
        <dbReference type="EMBL" id="CAF4221679.1"/>
    </source>
</evidence>
<protein>
    <submittedName>
        <fullName evidence="1">Uncharacterized protein</fullName>
    </submittedName>
</protein>